<feature type="compositionally biased region" description="Polar residues" evidence="1">
    <location>
        <begin position="11"/>
        <end position="23"/>
    </location>
</feature>
<protein>
    <submittedName>
        <fullName evidence="2">DUF3782 domain-containing protein</fullName>
    </submittedName>
</protein>
<dbReference type="AlphaFoldDB" id="A0A838WID6"/>
<evidence type="ECO:0000256" key="1">
    <source>
        <dbReference type="SAM" id="MobiDB-lite"/>
    </source>
</evidence>
<proteinExistence type="predicted"/>
<sequence>MEETRKIVAETNKNMGSITSRWG</sequence>
<reference evidence="2 3" key="1">
    <citation type="journal article" date="2020" name="J. Appl. Phycol.">
        <title>Morphological changes and genome evolution in Raphidiopsis raciborskii CS-506 after 23 years in culture.</title>
        <authorList>
            <person name="Willis A."/>
            <person name="Bent S.J."/>
            <person name="Jameson I.D."/>
        </authorList>
    </citation>
    <scope>NUCLEOTIDE SEQUENCE [LARGE SCALE GENOMIC DNA]</scope>
    <source>
        <strain evidence="2 3">CS-506_A</strain>
    </source>
</reference>
<accession>A0A838WID6</accession>
<comment type="caution">
    <text evidence="2">The sequence shown here is derived from an EMBL/GenBank/DDBJ whole genome shotgun (WGS) entry which is preliminary data.</text>
</comment>
<feature type="region of interest" description="Disordered" evidence="1">
    <location>
        <begin position="1"/>
        <end position="23"/>
    </location>
</feature>
<evidence type="ECO:0000313" key="2">
    <source>
        <dbReference type="EMBL" id="MBA4464585.1"/>
    </source>
</evidence>
<feature type="non-terminal residue" evidence="2">
    <location>
        <position position="23"/>
    </location>
</feature>
<organism evidence="2 3">
    <name type="scientific">Cylindrospermopsis raciborskii CS-506_A</name>
    <dbReference type="NCBI Taxonomy" id="2585140"/>
    <lineage>
        <taxon>Bacteria</taxon>
        <taxon>Bacillati</taxon>
        <taxon>Cyanobacteriota</taxon>
        <taxon>Cyanophyceae</taxon>
        <taxon>Nostocales</taxon>
        <taxon>Aphanizomenonaceae</taxon>
        <taxon>Cylindrospermopsis</taxon>
    </lineage>
</organism>
<dbReference type="EMBL" id="VDFG01000076">
    <property type="protein sequence ID" value="MBA4464585.1"/>
    <property type="molecule type" value="Genomic_DNA"/>
</dbReference>
<name>A0A838WID6_9CYAN</name>
<gene>
    <name evidence="2" type="ORF">FHK98_01350</name>
</gene>
<evidence type="ECO:0000313" key="3">
    <source>
        <dbReference type="Proteomes" id="UP000538075"/>
    </source>
</evidence>
<dbReference type="Proteomes" id="UP000538075">
    <property type="component" value="Unassembled WGS sequence"/>
</dbReference>